<keyword evidence="3" id="KW-1185">Reference proteome</keyword>
<evidence type="ECO:0000313" key="2">
    <source>
        <dbReference type="EMBL" id="MDI4643436.1"/>
    </source>
</evidence>
<keyword evidence="1" id="KW-0319">Glycerol metabolism</keyword>
<keyword evidence="1" id="KW-0694">RNA-binding</keyword>
<comment type="caution">
    <text evidence="2">The sequence shown here is derived from an EMBL/GenBank/DDBJ whole genome shotgun (WGS) entry which is preliminary data.</text>
</comment>
<dbReference type="InterPro" id="IPR006699">
    <property type="entry name" value="GlpP"/>
</dbReference>
<reference evidence="2" key="1">
    <citation type="submission" date="2023-04" db="EMBL/GenBank/DDBJ databases">
        <title>Comparative genomic analysis of Cohnella hashimotonis sp. nov., isolated from the International Space Station.</title>
        <authorList>
            <person name="Venkateswaran K."/>
            <person name="Simpson A."/>
        </authorList>
    </citation>
    <scope>NUCLEOTIDE SEQUENCE</scope>
    <source>
        <strain evidence="2">F6_2S_P_1</strain>
    </source>
</reference>
<dbReference type="PANTHER" id="PTHR35787:SF1">
    <property type="entry name" value="GLYCEROL UPTAKE OPERON ANTITERMINATOR REGULATORY PROTEIN"/>
    <property type="match status" value="1"/>
</dbReference>
<dbReference type="RefSeq" id="WP_282906496.1">
    <property type="nucleotide sequence ID" value="NZ_JAGRPV010000001.1"/>
</dbReference>
<gene>
    <name evidence="2" type="ORF">KB449_00585</name>
</gene>
<keyword evidence="1" id="KW-0804">Transcription</keyword>
<organism evidence="2 3">
    <name type="scientific">Cohnella hashimotonis</name>
    <dbReference type="NCBI Taxonomy" id="2826895"/>
    <lineage>
        <taxon>Bacteria</taxon>
        <taxon>Bacillati</taxon>
        <taxon>Bacillota</taxon>
        <taxon>Bacilli</taxon>
        <taxon>Bacillales</taxon>
        <taxon>Paenibacillaceae</taxon>
        <taxon>Cohnella</taxon>
    </lineage>
</organism>
<keyword evidence="1" id="KW-0805">Transcription regulation</keyword>
<name>A0ABT6T9D3_9BACL</name>
<accession>A0ABT6T9D3</accession>
<dbReference type="SUPFAM" id="SSF110391">
    <property type="entry name" value="GlpP-like"/>
    <property type="match status" value="1"/>
</dbReference>
<evidence type="ECO:0000313" key="3">
    <source>
        <dbReference type="Proteomes" id="UP001161691"/>
    </source>
</evidence>
<evidence type="ECO:0000256" key="1">
    <source>
        <dbReference type="PIRNR" id="PIRNR016897"/>
    </source>
</evidence>
<dbReference type="PIRSF" id="PIRSF016897">
    <property type="entry name" value="GlpP"/>
    <property type="match status" value="1"/>
</dbReference>
<dbReference type="Proteomes" id="UP001161691">
    <property type="component" value="Unassembled WGS sequence"/>
</dbReference>
<comment type="function">
    <text evidence="1">Regulates expression of the glpD operon. In the presence of glycerol 3-phosphate (G3P) causes antitermination of transcription of glpD at the inverted repeat of the leader region to enhance its transcription. Binds and stabilizes glpD leader mRNA.</text>
</comment>
<proteinExistence type="predicted"/>
<dbReference type="EMBL" id="JAGRPV010000001">
    <property type="protein sequence ID" value="MDI4643436.1"/>
    <property type="molecule type" value="Genomic_DNA"/>
</dbReference>
<sequence>MTLLHRLAQSPVIAAVRSQEAGEQALASGAANLFVMDGTVDAVARLAEAARSRGKGVFVHLDLVRGLSSTDKESLVLLRDWIGADGVVTPKAHLIKEAKRIGLHAILHLFVIDSRALSAGLSLAESLRPDAVEIMPGALPKIIGAFADTLPDIPVVASGLIDNPSEAAAALNAGATSLSVSNRSLWALTHKDL</sequence>
<dbReference type="Gene3D" id="3.20.20.70">
    <property type="entry name" value="Aldolase class I"/>
    <property type="match status" value="1"/>
</dbReference>
<dbReference type="Pfam" id="PF04309">
    <property type="entry name" value="G3P_antiterm"/>
    <property type="match status" value="1"/>
</dbReference>
<dbReference type="InterPro" id="IPR013785">
    <property type="entry name" value="Aldolase_TIM"/>
</dbReference>
<dbReference type="PANTHER" id="PTHR35787">
    <property type="entry name" value="GLYCEROL UPTAKE OPERON ANTITERMINATOR REGULATORY PROTEIN"/>
    <property type="match status" value="1"/>
</dbReference>
<protein>
    <recommendedName>
        <fullName evidence="1">Glycerol uptake operon antiterminator regulatory protein</fullName>
    </recommendedName>
</protein>